<evidence type="ECO:0000256" key="1">
    <source>
        <dbReference type="SAM" id="MobiDB-lite"/>
    </source>
</evidence>
<evidence type="ECO:0000313" key="2">
    <source>
        <dbReference type="EMBL" id="RJO61408.1"/>
    </source>
</evidence>
<dbReference type="AlphaFoldDB" id="A0A419DEA0"/>
<comment type="caution">
    <text evidence="2">The sequence shown here is derived from an EMBL/GenBank/DDBJ whole genome shotgun (WGS) entry which is preliminary data.</text>
</comment>
<evidence type="ECO:0000313" key="3">
    <source>
        <dbReference type="Proteomes" id="UP000285655"/>
    </source>
</evidence>
<dbReference type="Proteomes" id="UP000285655">
    <property type="component" value="Unassembled WGS sequence"/>
</dbReference>
<gene>
    <name evidence="2" type="ORF">C4544_02730</name>
</gene>
<proteinExistence type="predicted"/>
<dbReference type="EMBL" id="QZJW01000019">
    <property type="protein sequence ID" value="RJO61408.1"/>
    <property type="molecule type" value="Genomic_DNA"/>
</dbReference>
<accession>A0A419DEA0</accession>
<sequence length="91" mass="9652">MVLLRSGTSHLARPGPWGLESLVAPGAPLVFPVGAPVLRTRARLLGALGDGNHADGAVHLDALRRLGVGRDGHEPLDHEERSEDDDDASQY</sequence>
<feature type="compositionally biased region" description="Basic and acidic residues" evidence="1">
    <location>
        <begin position="68"/>
        <end position="81"/>
    </location>
</feature>
<name>A0A419DEA0_9BACT</name>
<organism evidence="2 3">
    <name type="scientific">candidate division WS5 bacterium</name>
    <dbReference type="NCBI Taxonomy" id="2093353"/>
    <lineage>
        <taxon>Bacteria</taxon>
        <taxon>candidate division WS5</taxon>
    </lineage>
</organism>
<protein>
    <submittedName>
        <fullName evidence="2">Uncharacterized protein</fullName>
    </submittedName>
</protein>
<feature type="compositionally biased region" description="Acidic residues" evidence="1">
    <location>
        <begin position="82"/>
        <end position="91"/>
    </location>
</feature>
<feature type="region of interest" description="Disordered" evidence="1">
    <location>
        <begin position="68"/>
        <end position="91"/>
    </location>
</feature>
<reference evidence="2 3" key="1">
    <citation type="journal article" date="2017" name="ISME J.">
        <title>Energy and carbon metabolisms in a deep terrestrial subsurface fluid microbial community.</title>
        <authorList>
            <person name="Momper L."/>
            <person name="Jungbluth S.P."/>
            <person name="Lee M.D."/>
            <person name="Amend J.P."/>
        </authorList>
    </citation>
    <scope>NUCLEOTIDE SEQUENCE [LARGE SCALE GENOMIC DNA]</scope>
    <source>
        <strain evidence="2">SURF_29</strain>
    </source>
</reference>